<keyword evidence="1" id="KW-1133">Transmembrane helix</keyword>
<dbReference type="EMBL" id="UFVQ01000003">
    <property type="protein sequence ID" value="STC91444.1"/>
    <property type="molecule type" value="Genomic_DNA"/>
</dbReference>
<gene>
    <name evidence="2" type="ORF">NCTC13533_00061</name>
    <name evidence="3" type="ORF">NCTC13533_05663</name>
</gene>
<accession>A0A376EWQ0</accession>
<name>A0A376EWQ0_CHRCU</name>
<protein>
    <submittedName>
        <fullName evidence="3">Uncharacterized protein</fullName>
    </submittedName>
</protein>
<dbReference type="RefSeq" id="WP_083563897.1">
    <property type="nucleotide sequence ID" value="NZ_CP033920.1"/>
</dbReference>
<dbReference type="STRING" id="297244.SAMN05421639_1112"/>
<dbReference type="EMBL" id="UFVQ01000003">
    <property type="protein sequence ID" value="STD14749.1"/>
    <property type="molecule type" value="Genomic_DNA"/>
</dbReference>
<dbReference type="AlphaFoldDB" id="A0A376EWQ0"/>
<evidence type="ECO:0000256" key="1">
    <source>
        <dbReference type="SAM" id="Phobius"/>
    </source>
</evidence>
<dbReference type="Proteomes" id="UP000255224">
    <property type="component" value="Unassembled WGS sequence"/>
</dbReference>
<evidence type="ECO:0000313" key="4">
    <source>
        <dbReference type="Proteomes" id="UP000255224"/>
    </source>
</evidence>
<proteinExistence type="predicted"/>
<accession>A0A1M7AUD8</accession>
<evidence type="ECO:0000313" key="3">
    <source>
        <dbReference type="EMBL" id="STD14749.1"/>
    </source>
</evidence>
<sequence>MKRETQHTHFTTIQYKRSSIQYIVLIIVLIFSFQSKAQTVTVPVTNWNASIPAITEAGNNYDGTYASPTNQASINVGLPALLGSVKVYVHYEANPTWNSALVLSAKRTSNGSTLCVGCSISGGTAYITVPLTAVELFRISTVLSVTSYTGINIQYQVSGVSVTIPAATYNSRIVFTVSN</sequence>
<evidence type="ECO:0000313" key="2">
    <source>
        <dbReference type="EMBL" id="STC91444.1"/>
    </source>
</evidence>
<keyword evidence="1" id="KW-0812">Transmembrane</keyword>
<feature type="transmembrane region" description="Helical" evidence="1">
    <location>
        <begin position="20"/>
        <end position="37"/>
    </location>
</feature>
<organism evidence="3 4">
    <name type="scientific">Chryseobacterium carnipullorum</name>
    <dbReference type="NCBI Taxonomy" id="1124835"/>
    <lineage>
        <taxon>Bacteria</taxon>
        <taxon>Pseudomonadati</taxon>
        <taxon>Bacteroidota</taxon>
        <taxon>Flavobacteriia</taxon>
        <taxon>Flavobacteriales</taxon>
        <taxon>Weeksellaceae</taxon>
        <taxon>Chryseobacterium group</taxon>
        <taxon>Chryseobacterium</taxon>
    </lineage>
</organism>
<keyword evidence="1" id="KW-0472">Membrane</keyword>
<reference evidence="3 4" key="1">
    <citation type="submission" date="2018-06" db="EMBL/GenBank/DDBJ databases">
        <authorList>
            <consortium name="Pathogen Informatics"/>
            <person name="Doyle S."/>
        </authorList>
    </citation>
    <scope>NUCLEOTIDE SEQUENCE [LARGE SCALE GENOMIC DNA]</scope>
    <source>
        <strain evidence="3 4">NCTC13533</strain>
    </source>
</reference>